<dbReference type="RefSeq" id="YP_010801615.1">
    <property type="nucleotide sequence ID" value="NC_076966.1"/>
</dbReference>
<feature type="domain" description="Herpesvirus glycoprotein L N-terminal" evidence="1">
    <location>
        <begin position="51"/>
        <end position="104"/>
    </location>
</feature>
<sequence>MTFVLTVRSFIYLLVGLEAARALYRGEGGEAYLKGLITAHCETPLEANESGKYDTPLPRRPFDNLAAIVFKARCQKPEAFLWYKNGQAVRVNPYYLSRVLISALEDIDRPSVKLIVARLVAELSKGASLEWPKKNVLVPPCSANSRTAA</sequence>
<dbReference type="InterPro" id="IPR007923">
    <property type="entry name" value="Herpes_gL_N"/>
</dbReference>
<organism evidence="2 3">
    <name type="scientific">Cacatuid alphaherpesvirus 2</name>
    <dbReference type="NCBI Taxonomy" id="2604840"/>
    <lineage>
        <taxon>Viruses</taxon>
        <taxon>Duplodnaviria</taxon>
        <taxon>Heunggongvirae</taxon>
        <taxon>Peploviricota</taxon>
        <taxon>Herviviricetes</taxon>
        <taxon>Herpesvirales</taxon>
        <taxon>Orthoherpesviridae</taxon>
        <taxon>Alphaherpesvirinae</taxon>
        <taxon>Iltovirus</taxon>
        <taxon>Iltovirus cacatuidalpha2</taxon>
    </lineage>
</organism>
<evidence type="ECO:0000259" key="1">
    <source>
        <dbReference type="Pfam" id="PF05259"/>
    </source>
</evidence>
<protein>
    <submittedName>
        <fullName evidence="2">Envelope glycoprotein L</fullName>
    </submittedName>
</protein>
<dbReference type="GO" id="GO:0019031">
    <property type="term" value="C:viral envelope"/>
    <property type="evidence" value="ECO:0007669"/>
    <property type="project" value="UniProtKB-KW"/>
</dbReference>
<name>A0A5B9R2K3_9ALPH</name>
<dbReference type="EMBL" id="MK360902">
    <property type="protein sequence ID" value="QEG54106.1"/>
    <property type="molecule type" value="Genomic_DNA"/>
</dbReference>
<keyword evidence="2" id="KW-0946">Virion</keyword>
<dbReference type="Gene3D" id="3.30.390.170">
    <property type="match status" value="1"/>
</dbReference>
<dbReference type="GeneID" id="80540326"/>
<keyword evidence="3" id="KW-1185">Reference proteome</keyword>
<dbReference type="Pfam" id="PF05259">
    <property type="entry name" value="Herpes_UL1"/>
    <property type="match status" value="1"/>
</dbReference>
<evidence type="ECO:0000313" key="2">
    <source>
        <dbReference type="EMBL" id="QEG54106.1"/>
    </source>
</evidence>
<reference evidence="2" key="1">
    <citation type="journal article" date="2019" name="Vet. Microbiol.">
        <title>Disease surveillance in wild Victorian cacatuids reveals co-infection with multiple agents and detection of novel avian viruses.</title>
        <authorList>
            <person name="Sutherland M."/>
            <person name="Sarker S."/>
            <person name="Vaz P.K."/>
            <person name="Legione A.R."/>
            <person name="Devlin J.M."/>
            <person name="Macwhirter P.L."/>
            <person name="Whiteley P.L."/>
            <person name="Raidal S.R."/>
        </authorList>
    </citation>
    <scope>NUCLEOTIDE SEQUENCE</scope>
    <source>
        <strain evidence="2">97-0001</strain>
    </source>
</reference>
<dbReference type="KEGG" id="vg:80540326"/>
<evidence type="ECO:0000313" key="3">
    <source>
        <dbReference type="Proteomes" id="UP001144437"/>
    </source>
</evidence>
<proteinExistence type="predicted"/>
<dbReference type="InterPro" id="IPR038311">
    <property type="entry name" value="Herpes_gL_N_sf"/>
</dbReference>
<dbReference type="PROSITE" id="PS52024">
    <property type="entry name" value="GL_AHV"/>
    <property type="match status" value="1"/>
</dbReference>
<accession>A0A5B9R2K3</accession>
<keyword evidence="2" id="KW-0261">Viral envelope protein</keyword>
<dbReference type="Proteomes" id="UP001144437">
    <property type="component" value="Segment"/>
</dbReference>